<sequence length="109" mass="11355">MAAGVSWQGDKTLEPGGPQLCDCGSLRAFASAVTNSCDWAVAFHSILALKEGLTPADVEAIREGGVPADTRLAALSALGAKHAAMCATMILKPASPLDCAGSRCWRWWP</sequence>
<dbReference type="KEGG" id="rga:RGR602_CH02811"/>
<dbReference type="Pfam" id="PF02627">
    <property type="entry name" value="CMD"/>
    <property type="match status" value="1"/>
</dbReference>
<dbReference type="SUPFAM" id="SSF69118">
    <property type="entry name" value="AhpD-like"/>
    <property type="match status" value="1"/>
</dbReference>
<keyword evidence="3" id="KW-1185">Reference proteome</keyword>
<proteinExistence type="predicted"/>
<gene>
    <name evidence="2" type="ORF">RGR602_CH02811</name>
</gene>
<protein>
    <recommendedName>
        <fullName evidence="1">Carboxymuconolactone decarboxylase-like domain-containing protein</fullName>
    </recommendedName>
</protein>
<dbReference type="GO" id="GO:0051920">
    <property type="term" value="F:peroxiredoxin activity"/>
    <property type="evidence" value="ECO:0007669"/>
    <property type="project" value="InterPro"/>
</dbReference>
<dbReference type="AlphaFoldDB" id="A0A0B4X2A9"/>
<organism evidence="2 3">
    <name type="scientific">Rhizobium gallicum bv. gallicum R602sp</name>
    <dbReference type="NCBI Taxonomy" id="1041138"/>
    <lineage>
        <taxon>Bacteria</taxon>
        <taxon>Pseudomonadati</taxon>
        <taxon>Pseudomonadota</taxon>
        <taxon>Alphaproteobacteria</taxon>
        <taxon>Hyphomicrobiales</taxon>
        <taxon>Rhizobiaceae</taxon>
        <taxon>Rhizobium/Agrobacterium group</taxon>
        <taxon>Rhizobium</taxon>
    </lineage>
</organism>
<dbReference type="RefSeq" id="WP_052451558.1">
    <property type="nucleotide sequence ID" value="NZ_CP006877.1"/>
</dbReference>
<dbReference type="Proteomes" id="UP000031368">
    <property type="component" value="Chromosome"/>
</dbReference>
<dbReference type="InterPro" id="IPR029032">
    <property type="entry name" value="AhpD-like"/>
</dbReference>
<reference evidence="2 3" key="1">
    <citation type="submission" date="2013-11" db="EMBL/GenBank/DDBJ databases">
        <title>Complete genome sequence of Rhizobium gallicum bv. gallicum R602.</title>
        <authorList>
            <person name="Bustos P."/>
            <person name="Santamaria R.I."/>
            <person name="Lozano L."/>
            <person name="Acosta J.L."/>
            <person name="Ormeno-Orrillo E."/>
            <person name="Rogel M.A."/>
            <person name="Romero D."/>
            <person name="Cevallos M.A."/>
            <person name="Martinez-Romero E."/>
            <person name="Gonzalez V."/>
        </authorList>
    </citation>
    <scope>NUCLEOTIDE SEQUENCE [LARGE SCALE GENOMIC DNA]</scope>
    <source>
        <strain evidence="2 3">R602</strain>
    </source>
</reference>
<evidence type="ECO:0000313" key="2">
    <source>
        <dbReference type="EMBL" id="AJD42129.1"/>
    </source>
</evidence>
<dbReference type="EMBL" id="CP006877">
    <property type="protein sequence ID" value="AJD42129.1"/>
    <property type="molecule type" value="Genomic_DNA"/>
</dbReference>
<evidence type="ECO:0000313" key="3">
    <source>
        <dbReference type="Proteomes" id="UP000031368"/>
    </source>
</evidence>
<dbReference type="InterPro" id="IPR003779">
    <property type="entry name" value="CMD-like"/>
</dbReference>
<feature type="domain" description="Carboxymuconolactone decarboxylase-like" evidence="1">
    <location>
        <begin position="26"/>
        <end position="79"/>
    </location>
</feature>
<evidence type="ECO:0000259" key="1">
    <source>
        <dbReference type="Pfam" id="PF02627"/>
    </source>
</evidence>
<dbReference type="HOGENOM" id="CLU_2181791_0_0_5"/>
<name>A0A0B4X2A9_9HYPH</name>
<accession>A0A0B4X2A9</accession>